<dbReference type="Pfam" id="PF24968">
    <property type="entry name" value="DUF7770"/>
    <property type="match status" value="1"/>
</dbReference>
<keyword evidence="3" id="KW-1185">Reference proteome</keyword>
<organism evidence="2 3">
    <name type="scientific">Neonectria magnoliae</name>
    <dbReference type="NCBI Taxonomy" id="2732573"/>
    <lineage>
        <taxon>Eukaryota</taxon>
        <taxon>Fungi</taxon>
        <taxon>Dikarya</taxon>
        <taxon>Ascomycota</taxon>
        <taxon>Pezizomycotina</taxon>
        <taxon>Sordariomycetes</taxon>
        <taxon>Hypocreomycetidae</taxon>
        <taxon>Hypocreales</taxon>
        <taxon>Nectriaceae</taxon>
        <taxon>Neonectria</taxon>
    </lineage>
</organism>
<sequence length="193" mass="21666">MVGLLTDLSDGYNLTEDSWALPLVFRNAICDKFFVEFLKLSEDGNGKNHAILKVDFQRNVHGSYKGARIMMGVDFEPTLFESDGSRSAYQPGTLLVKPVKYQQASNKAVRTCQVSMAPSLSLGHIIGALLQSELQYFYFIAINGQYFGCRDFVYVLLYLYLGSPACESEADDDFLAHKLYTYWNKPSASLPIL</sequence>
<accession>A0ABR1IF20</accession>
<dbReference type="InterPro" id="IPR056672">
    <property type="entry name" value="DUF7770"/>
</dbReference>
<reference evidence="2 3" key="1">
    <citation type="journal article" date="2025" name="Microbiol. Resour. Announc.">
        <title>Draft genome sequences for Neonectria magnoliae and Neonectria punicea, canker pathogens of Liriodendron tulipifera and Acer saccharum in West Virginia.</title>
        <authorList>
            <person name="Petronek H.M."/>
            <person name="Kasson M.T."/>
            <person name="Metheny A.M."/>
            <person name="Stauder C.M."/>
            <person name="Lovett B."/>
            <person name="Lynch S.C."/>
            <person name="Garnas J.R."/>
            <person name="Kasson L.R."/>
            <person name="Stajich J.E."/>
        </authorList>
    </citation>
    <scope>NUCLEOTIDE SEQUENCE [LARGE SCALE GENOMIC DNA]</scope>
    <source>
        <strain evidence="2 3">NRRL 64651</strain>
    </source>
</reference>
<protein>
    <recommendedName>
        <fullName evidence="1">DUF7770 domain-containing protein</fullName>
    </recommendedName>
</protein>
<dbReference type="Proteomes" id="UP001498421">
    <property type="component" value="Unassembled WGS sequence"/>
</dbReference>
<evidence type="ECO:0000259" key="1">
    <source>
        <dbReference type="Pfam" id="PF24968"/>
    </source>
</evidence>
<evidence type="ECO:0000313" key="3">
    <source>
        <dbReference type="Proteomes" id="UP001498421"/>
    </source>
</evidence>
<feature type="domain" description="DUF7770" evidence="1">
    <location>
        <begin position="86"/>
        <end position="187"/>
    </location>
</feature>
<dbReference type="EMBL" id="JAZAVK010000008">
    <property type="protein sequence ID" value="KAK7431879.1"/>
    <property type="molecule type" value="Genomic_DNA"/>
</dbReference>
<name>A0ABR1IF20_9HYPO</name>
<gene>
    <name evidence="2" type="ORF">QQZ08_001498</name>
</gene>
<evidence type="ECO:0000313" key="2">
    <source>
        <dbReference type="EMBL" id="KAK7431879.1"/>
    </source>
</evidence>
<proteinExistence type="predicted"/>
<comment type="caution">
    <text evidence="2">The sequence shown here is derived from an EMBL/GenBank/DDBJ whole genome shotgun (WGS) entry which is preliminary data.</text>
</comment>